<sequence>MNDRGRIETPFEAILNLEYFPFLRASGGTFEKKRVGTPPLLSLPLCNVQFDAEDPNLYLFNAMQPEIESTLKRQGVQVHSIELCGRKVNAFNSSLFDRLPTSAMSKTEDLDITILVIACWEEYSYLVWPNCVNQIRKMVIDEGCPYIKVEMLDKTLSSARYMSEVKASHPFVSIWTGHLQDEITYLINQCPTLKHMWRSIDVMHLGPHEFQDFNSTWLPGCRSVSSLNPIVISVTVDRSLHEFEWQPAEKRIREILDSKGLAEIQIEFERGVVEHFRASLDNLQTDVYLNHQLPLISTTDNSLRPGMSFSGTTPNIDENGKVLPTSIGTTGPILQLLNKSTKIPIANVLLTSYHAVRPWIPGWRKEVNRERMPAEHGTACDDIDLHGFSNFDAPTKSKLSVPPFASPSPRLINMAMQRHSKDSCAVLEALNLDMPPKSRQDLERLSAELQRQLKWLAENSKIYIGSIMFASGMKRRRNKVCIDYALIGLQNSRTYFNDIPPTSAAPLDAYSTLRGPKEFPATSELLYKHGAMSSTTQGFRSPMRSNVSPTGSRSRSKEHAVFGQDNEFFAKQGDSGAPVFTRRGHWVGIVTGGVYKLHVTQPLVYVTPAELILEDITEKTGFEVRIFNPAQ</sequence>
<evidence type="ECO:0000313" key="3">
    <source>
        <dbReference type="Proteomes" id="UP001629113"/>
    </source>
</evidence>
<dbReference type="EMBL" id="JBFCZG010000004">
    <property type="protein sequence ID" value="KAL3423130.1"/>
    <property type="molecule type" value="Genomic_DNA"/>
</dbReference>
<protein>
    <submittedName>
        <fullName evidence="2">Uncharacterized protein</fullName>
    </submittedName>
</protein>
<gene>
    <name evidence="2" type="ORF">PVAG01_04877</name>
</gene>
<comment type="caution">
    <text evidence="2">The sequence shown here is derived from an EMBL/GenBank/DDBJ whole genome shotgun (WGS) entry which is preliminary data.</text>
</comment>
<feature type="compositionally biased region" description="Polar residues" evidence="1">
    <location>
        <begin position="534"/>
        <end position="553"/>
    </location>
</feature>
<accession>A0ABR4PIK6</accession>
<name>A0ABR4PIK6_9HELO</name>
<dbReference type="SUPFAM" id="SSF50494">
    <property type="entry name" value="Trypsin-like serine proteases"/>
    <property type="match status" value="1"/>
</dbReference>
<proteinExistence type="predicted"/>
<feature type="region of interest" description="Disordered" evidence="1">
    <location>
        <begin position="534"/>
        <end position="557"/>
    </location>
</feature>
<reference evidence="2 3" key="1">
    <citation type="submission" date="2024-06" db="EMBL/GenBank/DDBJ databases">
        <title>Complete genome of Phlyctema vagabunda strain 19-DSS-EL-015.</title>
        <authorList>
            <person name="Fiorenzani C."/>
        </authorList>
    </citation>
    <scope>NUCLEOTIDE SEQUENCE [LARGE SCALE GENOMIC DNA]</scope>
    <source>
        <strain evidence="2 3">19-DSS-EL-015</strain>
    </source>
</reference>
<dbReference type="Proteomes" id="UP001629113">
    <property type="component" value="Unassembled WGS sequence"/>
</dbReference>
<evidence type="ECO:0000256" key="1">
    <source>
        <dbReference type="SAM" id="MobiDB-lite"/>
    </source>
</evidence>
<dbReference type="InterPro" id="IPR009003">
    <property type="entry name" value="Peptidase_S1_PA"/>
</dbReference>
<organism evidence="2 3">
    <name type="scientific">Phlyctema vagabunda</name>
    <dbReference type="NCBI Taxonomy" id="108571"/>
    <lineage>
        <taxon>Eukaryota</taxon>
        <taxon>Fungi</taxon>
        <taxon>Dikarya</taxon>
        <taxon>Ascomycota</taxon>
        <taxon>Pezizomycotina</taxon>
        <taxon>Leotiomycetes</taxon>
        <taxon>Helotiales</taxon>
        <taxon>Dermateaceae</taxon>
        <taxon>Phlyctema</taxon>
    </lineage>
</organism>
<keyword evidence="3" id="KW-1185">Reference proteome</keyword>
<evidence type="ECO:0000313" key="2">
    <source>
        <dbReference type="EMBL" id="KAL3423130.1"/>
    </source>
</evidence>